<keyword evidence="2" id="KW-0812">Transmembrane</keyword>
<dbReference type="ExpressionAtlas" id="A0A0J8B3C4">
    <property type="expression patterns" value="baseline"/>
</dbReference>
<feature type="region of interest" description="Disordered" evidence="1">
    <location>
        <begin position="754"/>
        <end position="787"/>
    </location>
</feature>
<dbReference type="Gramene" id="KMS95491">
    <property type="protein sequence ID" value="KMS95491"/>
    <property type="gene ID" value="BVRB_007780"/>
</dbReference>
<dbReference type="Proteomes" id="UP000035740">
    <property type="component" value="Unassembled WGS sequence"/>
</dbReference>
<organism evidence="3 4">
    <name type="scientific">Beta vulgaris subsp. vulgaris</name>
    <name type="common">Beet</name>
    <dbReference type="NCBI Taxonomy" id="3555"/>
    <lineage>
        <taxon>Eukaryota</taxon>
        <taxon>Viridiplantae</taxon>
        <taxon>Streptophyta</taxon>
        <taxon>Embryophyta</taxon>
        <taxon>Tracheophyta</taxon>
        <taxon>Spermatophyta</taxon>
        <taxon>Magnoliopsida</taxon>
        <taxon>eudicotyledons</taxon>
        <taxon>Gunneridae</taxon>
        <taxon>Pentapetalae</taxon>
        <taxon>Caryophyllales</taxon>
        <taxon>Chenopodiaceae</taxon>
        <taxon>Betoideae</taxon>
        <taxon>Beta</taxon>
    </lineage>
</organism>
<feature type="compositionally biased region" description="Basic and acidic residues" evidence="1">
    <location>
        <begin position="600"/>
        <end position="610"/>
    </location>
</feature>
<feature type="region of interest" description="Disordered" evidence="1">
    <location>
        <begin position="595"/>
        <end position="639"/>
    </location>
</feature>
<evidence type="ECO:0000256" key="1">
    <source>
        <dbReference type="SAM" id="MobiDB-lite"/>
    </source>
</evidence>
<proteinExistence type="predicted"/>
<feature type="region of interest" description="Disordered" evidence="1">
    <location>
        <begin position="119"/>
        <end position="165"/>
    </location>
</feature>
<keyword evidence="2" id="KW-0472">Membrane</keyword>
<feature type="compositionally biased region" description="Low complexity" evidence="1">
    <location>
        <begin position="130"/>
        <end position="143"/>
    </location>
</feature>
<reference evidence="3 4" key="1">
    <citation type="journal article" date="2014" name="Nature">
        <title>The genome of the recently domesticated crop plant sugar beet (Beta vulgaris).</title>
        <authorList>
            <person name="Dohm J.C."/>
            <person name="Minoche A.E."/>
            <person name="Holtgrawe D."/>
            <person name="Capella-Gutierrez S."/>
            <person name="Zakrzewski F."/>
            <person name="Tafer H."/>
            <person name="Rupp O."/>
            <person name="Sorensen T.R."/>
            <person name="Stracke R."/>
            <person name="Reinhardt R."/>
            <person name="Goesmann A."/>
            <person name="Kraft T."/>
            <person name="Schulz B."/>
            <person name="Stadler P.F."/>
            <person name="Schmidt T."/>
            <person name="Gabaldon T."/>
            <person name="Lehrach H."/>
            <person name="Weisshaar B."/>
            <person name="Himmelbauer H."/>
        </authorList>
    </citation>
    <scope>NUCLEOTIDE SEQUENCE [LARGE SCALE GENOMIC DNA]</scope>
    <source>
        <tissue evidence="3">Taproot</tissue>
    </source>
</reference>
<feature type="region of interest" description="Disordered" evidence="1">
    <location>
        <begin position="538"/>
        <end position="569"/>
    </location>
</feature>
<keyword evidence="4" id="KW-1185">Reference proteome</keyword>
<feature type="compositionally biased region" description="Polar residues" evidence="1">
    <location>
        <begin position="144"/>
        <end position="153"/>
    </location>
</feature>
<keyword evidence="2" id="KW-1133">Transmembrane helix</keyword>
<gene>
    <name evidence="3" type="ORF">BVRB_007780</name>
</gene>
<feature type="region of interest" description="Disordered" evidence="1">
    <location>
        <begin position="241"/>
        <end position="266"/>
    </location>
</feature>
<evidence type="ECO:0000256" key="2">
    <source>
        <dbReference type="SAM" id="Phobius"/>
    </source>
</evidence>
<feature type="compositionally biased region" description="Basic and acidic residues" evidence="1">
    <location>
        <begin position="758"/>
        <end position="782"/>
    </location>
</feature>
<feature type="compositionally biased region" description="Polar residues" evidence="1">
    <location>
        <begin position="556"/>
        <end position="569"/>
    </location>
</feature>
<evidence type="ECO:0000313" key="4">
    <source>
        <dbReference type="Proteomes" id="UP000035740"/>
    </source>
</evidence>
<dbReference type="OMA" id="KERIQGH"/>
<feature type="transmembrane region" description="Helical" evidence="2">
    <location>
        <begin position="9"/>
        <end position="29"/>
    </location>
</feature>
<feature type="compositionally biased region" description="Polar residues" evidence="1">
    <location>
        <begin position="218"/>
        <end position="232"/>
    </location>
</feature>
<protein>
    <submittedName>
        <fullName evidence="3">Uncharacterized protein</fullName>
    </submittedName>
</protein>
<accession>A0A0J8B3C4</accession>
<feature type="compositionally biased region" description="Basic and acidic residues" evidence="1">
    <location>
        <begin position="244"/>
        <end position="257"/>
    </location>
</feature>
<evidence type="ECO:0000313" key="3">
    <source>
        <dbReference type="EMBL" id="KMS95491.1"/>
    </source>
</evidence>
<name>A0A0J8B3C4_BETVV</name>
<feature type="region of interest" description="Disordered" evidence="1">
    <location>
        <begin position="411"/>
        <end position="430"/>
    </location>
</feature>
<sequence length="812" mass="89839">MKCGTRKKLLCNVTLTSFFTILDLVLLLLRSNDTFLSCFESLSPLASLRDILNVSVHDFEGNEIAHTDVETRSIVEKVIWDDLFPLKGGGNIRLRLHFLLTEDEQNRIRIMRESAARRKQEDLLKRRHSSSALAHASVGSSASPQDSIRSQIAAQEKSVDPSDSQAHKISAEFYNKNNFLKKAQLGQKKQAFSTSKSTGALDKLPAYQHLKERLQGQDAEQQSDQSDKSPSNIRKMILAFESSPVKEESPATNKTRETPQLSSSTMVDVPAKVPSLKKTIPVNNQLILSGLETKLAFSIPQEIEKERGKLLPAIDKPRETYLISSIGGVDTPPKVPNIKKTVTIGTKPILSKIETVRAPSIPEEIGEERGKLLPATIETKETAQLSHMTTVTTQLKVPSLKKKVAANNKPAVSNLETAPTPSTPEEIGKESGKFLPTISKTKETTQLSSITSVDTPFKVPIVKKTFTISTKPALSNLETASAPSTPQKTENEIGKQLSATNEPTQLSHNAAVDTPPYMSILKKTIIVNNKSVLSNLEKAPASSTSQELGKEKGESLPNNKTKETTWATSNSNVDASSKVILKKIVDAYSETASAISAPEETQKGRGKDNDYGAVPQETSDENNISKTQPTEEENEQEKNCMEKLHTSPVSEKSIFSLKTLLAALPRRKKFSTDMFSKKYGFTSNDPLVIEKKWRSKQWKSSQRRVKSKISYENKRYSIDNYRGWMFLDEMIHSCVLSDDRPFVDVLGGCRSNCSQDNDQEKLPDTGDHTQSKKPESSRRHNDISIPGPAGQVMKIAVMVGFGVLVLLTRQRN</sequence>
<feature type="region of interest" description="Disordered" evidence="1">
    <location>
        <begin position="213"/>
        <end position="232"/>
    </location>
</feature>
<dbReference type="PANTHER" id="PTHR36810">
    <property type="entry name" value="BNACNNG47150D PROTEIN"/>
    <property type="match status" value="1"/>
</dbReference>
<dbReference type="AlphaFoldDB" id="A0A0J8B3C4"/>
<dbReference type="PANTHER" id="PTHR36810:SF1">
    <property type="entry name" value="OS05G0232200 PROTEIN"/>
    <property type="match status" value="1"/>
</dbReference>
<dbReference type="OrthoDB" id="1742962at2759"/>
<dbReference type="EMBL" id="KQ090462">
    <property type="protein sequence ID" value="KMS95491.1"/>
    <property type="molecule type" value="Genomic_DNA"/>
</dbReference>